<accession>A0A438BVS2</accession>
<dbReference type="InterPro" id="IPR003591">
    <property type="entry name" value="Leu-rich_rpt_typical-subtyp"/>
</dbReference>
<keyword evidence="10" id="KW-0539">Nucleus</keyword>
<dbReference type="SMART" id="SM00369">
    <property type="entry name" value="LRR_TYP"/>
    <property type="match status" value="4"/>
</dbReference>
<dbReference type="GO" id="GO:0005634">
    <property type="term" value="C:nucleus"/>
    <property type="evidence" value="ECO:0007669"/>
    <property type="project" value="UniProtKB-SubCell"/>
</dbReference>
<keyword evidence="4" id="KW-0963">Cytoplasm</keyword>
<evidence type="ECO:0000313" key="14">
    <source>
        <dbReference type="EMBL" id="RVW15018.1"/>
    </source>
</evidence>
<comment type="similarity">
    <text evidence="12">Belongs to the disease resistance TIR-NB-LRR family.</text>
</comment>
<protein>
    <recommendedName>
        <fullName evidence="3">ADP-ribosyl cyclase/cyclic ADP-ribose hydrolase</fullName>
        <ecNumber evidence="3">3.2.2.6</ecNumber>
    </recommendedName>
</protein>
<dbReference type="InterPro" id="IPR045344">
    <property type="entry name" value="C-JID"/>
</dbReference>
<dbReference type="SUPFAM" id="SSF52200">
    <property type="entry name" value="Toll/Interleukin receptor TIR domain"/>
    <property type="match status" value="1"/>
</dbReference>
<evidence type="ECO:0000259" key="13">
    <source>
        <dbReference type="PROSITE" id="PS50104"/>
    </source>
</evidence>
<evidence type="ECO:0000256" key="10">
    <source>
        <dbReference type="ARBA" id="ARBA00023242"/>
    </source>
</evidence>
<evidence type="ECO:0000256" key="4">
    <source>
        <dbReference type="ARBA" id="ARBA00022490"/>
    </source>
</evidence>
<dbReference type="Pfam" id="PF23282">
    <property type="entry name" value="WHD_ROQ1"/>
    <property type="match status" value="1"/>
</dbReference>
<dbReference type="PANTHER" id="PTHR11017">
    <property type="entry name" value="LEUCINE-RICH REPEAT-CONTAINING PROTEIN"/>
    <property type="match status" value="1"/>
</dbReference>
<reference evidence="14 15" key="1">
    <citation type="journal article" date="2018" name="PLoS Genet.">
        <title>Population sequencing reveals clonal diversity and ancestral inbreeding in the grapevine cultivar Chardonnay.</title>
        <authorList>
            <person name="Roach M.J."/>
            <person name="Johnson D.L."/>
            <person name="Bohlmann J."/>
            <person name="van Vuuren H.J."/>
            <person name="Jones S.J."/>
            <person name="Pretorius I.S."/>
            <person name="Schmidt S.A."/>
            <person name="Borneman A.R."/>
        </authorList>
    </citation>
    <scope>NUCLEOTIDE SEQUENCE [LARGE SCALE GENOMIC DNA]</scope>
    <source>
        <strain evidence="15">cv. Chardonnay</strain>
        <tissue evidence="14">Leaf</tissue>
    </source>
</reference>
<keyword evidence="7" id="KW-0378">Hydrolase</keyword>
<dbReference type="Pfam" id="PF23286">
    <property type="entry name" value="LRR_13"/>
    <property type="match status" value="1"/>
</dbReference>
<organism evidence="14 15">
    <name type="scientific">Vitis vinifera</name>
    <name type="common">Grape</name>
    <dbReference type="NCBI Taxonomy" id="29760"/>
    <lineage>
        <taxon>Eukaryota</taxon>
        <taxon>Viridiplantae</taxon>
        <taxon>Streptophyta</taxon>
        <taxon>Embryophyta</taxon>
        <taxon>Tracheophyta</taxon>
        <taxon>Spermatophyta</taxon>
        <taxon>Magnoliopsida</taxon>
        <taxon>eudicotyledons</taxon>
        <taxon>Gunneridae</taxon>
        <taxon>Pentapetalae</taxon>
        <taxon>rosids</taxon>
        <taxon>Vitales</taxon>
        <taxon>Vitaceae</taxon>
        <taxon>Viteae</taxon>
        <taxon>Vitis</taxon>
    </lineage>
</organism>
<dbReference type="SUPFAM" id="SSF52540">
    <property type="entry name" value="P-loop containing nucleoside triphosphate hydrolases"/>
    <property type="match status" value="1"/>
</dbReference>
<keyword evidence="9" id="KW-0520">NAD</keyword>
<dbReference type="GO" id="GO:0007165">
    <property type="term" value="P:signal transduction"/>
    <property type="evidence" value="ECO:0007669"/>
    <property type="project" value="InterPro"/>
</dbReference>
<dbReference type="InterPro" id="IPR055414">
    <property type="entry name" value="LRR_R13L4/SHOC2-like"/>
</dbReference>
<dbReference type="SUPFAM" id="SSF52047">
    <property type="entry name" value="RNI-like"/>
    <property type="match status" value="1"/>
</dbReference>
<dbReference type="GO" id="GO:0005737">
    <property type="term" value="C:cytoplasm"/>
    <property type="evidence" value="ECO:0007669"/>
    <property type="project" value="UniProtKB-SubCell"/>
</dbReference>
<dbReference type="InterPro" id="IPR058192">
    <property type="entry name" value="WHD_ROQ1-like"/>
</dbReference>
<keyword evidence="6" id="KW-0677">Repeat</keyword>
<dbReference type="SUPFAM" id="SSF52058">
    <property type="entry name" value="L domain-like"/>
    <property type="match status" value="1"/>
</dbReference>
<name>A0A438BVS2_VITVI</name>
<dbReference type="InterPro" id="IPR002182">
    <property type="entry name" value="NB-ARC"/>
</dbReference>
<evidence type="ECO:0000256" key="12">
    <source>
        <dbReference type="ARBA" id="ARBA00061488"/>
    </source>
</evidence>
<evidence type="ECO:0000313" key="15">
    <source>
        <dbReference type="Proteomes" id="UP000288805"/>
    </source>
</evidence>
<evidence type="ECO:0000256" key="11">
    <source>
        <dbReference type="ARBA" id="ARBA00047304"/>
    </source>
</evidence>
<comment type="subcellular location">
    <subcellularLocation>
        <location evidence="2">Cytoplasm</location>
    </subcellularLocation>
    <subcellularLocation>
        <location evidence="1">Nucleus</location>
    </subcellularLocation>
</comment>
<dbReference type="InterPro" id="IPR000157">
    <property type="entry name" value="TIR_dom"/>
</dbReference>
<evidence type="ECO:0000256" key="7">
    <source>
        <dbReference type="ARBA" id="ARBA00022801"/>
    </source>
</evidence>
<evidence type="ECO:0000256" key="1">
    <source>
        <dbReference type="ARBA" id="ARBA00004123"/>
    </source>
</evidence>
<dbReference type="GO" id="GO:0043068">
    <property type="term" value="P:positive regulation of programmed cell death"/>
    <property type="evidence" value="ECO:0007669"/>
    <property type="project" value="UniProtKB-ARBA"/>
</dbReference>
<proteinExistence type="inferred from homology"/>
<dbReference type="InterPro" id="IPR058546">
    <property type="entry name" value="RPS4B/Roq1-like_LRR"/>
</dbReference>
<dbReference type="InterPro" id="IPR027417">
    <property type="entry name" value="P-loop_NTPase"/>
</dbReference>
<dbReference type="PROSITE" id="PS50104">
    <property type="entry name" value="TIR"/>
    <property type="match status" value="1"/>
</dbReference>
<dbReference type="Proteomes" id="UP000288805">
    <property type="component" value="Unassembled WGS sequence"/>
</dbReference>
<dbReference type="EC" id="3.2.2.6" evidence="3"/>
<comment type="catalytic activity">
    <reaction evidence="11">
        <text>NAD(+) + H2O = ADP-D-ribose + nicotinamide + H(+)</text>
        <dbReference type="Rhea" id="RHEA:16301"/>
        <dbReference type="ChEBI" id="CHEBI:15377"/>
        <dbReference type="ChEBI" id="CHEBI:15378"/>
        <dbReference type="ChEBI" id="CHEBI:17154"/>
        <dbReference type="ChEBI" id="CHEBI:57540"/>
        <dbReference type="ChEBI" id="CHEBI:57967"/>
        <dbReference type="EC" id="3.2.2.6"/>
    </reaction>
    <physiologicalReaction direction="left-to-right" evidence="11">
        <dbReference type="Rhea" id="RHEA:16302"/>
    </physiologicalReaction>
</comment>
<dbReference type="SMART" id="SM00255">
    <property type="entry name" value="TIR"/>
    <property type="match status" value="1"/>
</dbReference>
<dbReference type="InterPro" id="IPR035897">
    <property type="entry name" value="Toll_tir_struct_dom_sf"/>
</dbReference>
<dbReference type="FunFam" id="3.40.50.10140:FF:000007">
    <property type="entry name" value="Disease resistance protein (TIR-NBS-LRR class)"/>
    <property type="match status" value="1"/>
</dbReference>
<feature type="domain" description="TIR" evidence="13">
    <location>
        <begin position="14"/>
        <end position="179"/>
    </location>
</feature>
<dbReference type="Pfam" id="PF01582">
    <property type="entry name" value="TIR"/>
    <property type="match status" value="1"/>
</dbReference>
<dbReference type="AlphaFoldDB" id="A0A438BVS2"/>
<dbReference type="GO" id="GO:0061809">
    <property type="term" value="F:NAD+ nucleosidase activity, cyclic ADP-ribose generating"/>
    <property type="evidence" value="ECO:0007669"/>
    <property type="project" value="UniProtKB-EC"/>
</dbReference>
<evidence type="ECO:0000256" key="2">
    <source>
        <dbReference type="ARBA" id="ARBA00004496"/>
    </source>
</evidence>
<dbReference type="InterPro" id="IPR044974">
    <property type="entry name" value="Disease_R_plants"/>
</dbReference>
<dbReference type="PANTHER" id="PTHR11017:SF573">
    <property type="entry name" value="ADP-RIBOSYL CYCLASE_CYCLIC ADP-RIBOSE HYDROLASE"/>
    <property type="match status" value="1"/>
</dbReference>
<dbReference type="EMBL" id="QGNW01002606">
    <property type="protein sequence ID" value="RVW15018.1"/>
    <property type="molecule type" value="Genomic_DNA"/>
</dbReference>
<dbReference type="Gene3D" id="1.10.8.430">
    <property type="entry name" value="Helical domain of apoptotic protease-activating factors"/>
    <property type="match status" value="1"/>
</dbReference>
<dbReference type="InterPro" id="IPR032675">
    <property type="entry name" value="LRR_dom_sf"/>
</dbReference>
<dbReference type="Gene3D" id="3.40.50.10140">
    <property type="entry name" value="Toll/interleukin-1 receptor homology (TIR) domain"/>
    <property type="match status" value="1"/>
</dbReference>
<dbReference type="GO" id="GO:0050832">
    <property type="term" value="P:defense response to fungus"/>
    <property type="evidence" value="ECO:0007669"/>
    <property type="project" value="UniProtKB-ARBA"/>
</dbReference>
<evidence type="ECO:0000256" key="8">
    <source>
        <dbReference type="ARBA" id="ARBA00022821"/>
    </source>
</evidence>
<evidence type="ECO:0000256" key="9">
    <source>
        <dbReference type="ARBA" id="ARBA00023027"/>
    </source>
</evidence>
<dbReference type="Pfam" id="PF20160">
    <property type="entry name" value="C-JID"/>
    <property type="match status" value="1"/>
</dbReference>
<sequence length="1241" mass="138555">MAPSSSSSSSTHQWKYDVFLSFRGEDTRKSFTDHLHTALCQKGINTFMDDQLRRGEQIFPALLNAIEESRFSIIIFSDNYASSSWCLDELVKILDCIKVMGHRALPVFYNVNPSHVKKQTGSFAEAFAKHEQENREKMEKVVKWRKALTEVATISGWDSRDRHESKLIGEIVRDILNKLVGTSPSYMKGLVGMESRLEAMDSLLCIGSLDVRMVGIWGMAGIGKTTIAKVIYEQIYTQFEGCCFLSNVREESYKHGLPYLQMELLSQILKERNPNVGLFNKGINFMKDVLHSRKVLIILDDVDQRQQLEDLAGDNNWFGSGSRIIITTRDRHLLTCQEVDAIYEVKELDNDEALKLFCLYAFRHKHGTEDFRQLCGHALDYTSGLPLALKVLGSSLYTKGIHEWKSELDKLKQFPNKEVQNVLKTSFEGLDDNEQNIFLDIAFFYKGHDKDFVGDILDSCGFFFGIGIRNLEDKSLITISENKLCMHDLLQEMGWEIVRQKSEVLGKRSRLRVHEDINHVLTTNTGTEAVEGIFLDLSASKELNFSIDAFAKMKRLRLLKICNVQIDRSLGSLSEKELIAYTHDGFEKLKSIKLSHSQHLTKTPDFSGMPNLRRLILKGCTSLVEVHPSIGALKKLMFLNLEGCKKLKSFSSSIHMESLQILTLSGCSKLKKFPEVQGNMEHLPNLSLEGTAIKGLPLSFENLTGLALLNLKECKSLESLPRSIFKLKSLKTLILSNCTRLKKLPEIQENMESLMELFLDGSGITELPSSIGCLNRLVLLNLKNCKKLASLPQSICELTSLGTLTLCGCSELKELPDDLGSLQCLAELNADGSGIQEVPPSITLLTNLQELSLAGCKGGESKSRNMVFSFHSSPTEGLRLPSLSGLYSLKVLILQRCNLSEGALPSDLGSLPSLERLDLSRNSFITIPASLSGLSRLQSLKLEYCKSLQSLPELPSSIQRLNAHSCTSLENFSCSSSAYTSKMMGGLRFNFTNCFRLGENQGSDIVGAILEGIQLMSSIPKFLVSDRGIPTPQNEYKACIPGSKIPEWFRHQSVGCSVNIVLPPHWYNTKLMGMAFCVVFNFKGAMDGFLGTEPSPFGVVCYLNDDYFVHTSLNSMSTPPEGSRFIESDHTLFGYKCLAGIEICVGNWFRKLSGSVVASFELTGSDGEVKKCGVRLVYEEDEKDGGCSFPFGTTWPGDGDDSNYKNCLLMDPWAPRKLDSLYPLHVLCSPYFNEKFEGGSS</sequence>
<dbReference type="Pfam" id="PF23598">
    <property type="entry name" value="LRR_14"/>
    <property type="match status" value="1"/>
</dbReference>
<keyword evidence="8" id="KW-0611">Plant defense</keyword>
<keyword evidence="5" id="KW-0433">Leucine-rich repeat</keyword>
<gene>
    <name evidence="14" type="primary">DSC1_77</name>
    <name evidence="14" type="ORF">CK203_084825</name>
</gene>
<evidence type="ECO:0000256" key="3">
    <source>
        <dbReference type="ARBA" id="ARBA00011982"/>
    </source>
</evidence>
<evidence type="ECO:0000256" key="5">
    <source>
        <dbReference type="ARBA" id="ARBA00022614"/>
    </source>
</evidence>
<evidence type="ECO:0000256" key="6">
    <source>
        <dbReference type="ARBA" id="ARBA00022737"/>
    </source>
</evidence>
<dbReference type="PRINTS" id="PR00364">
    <property type="entry name" value="DISEASERSIST"/>
</dbReference>
<dbReference type="InterPro" id="IPR042197">
    <property type="entry name" value="Apaf_helical"/>
</dbReference>
<dbReference type="Gene3D" id="3.40.50.300">
    <property type="entry name" value="P-loop containing nucleotide triphosphate hydrolases"/>
    <property type="match status" value="1"/>
</dbReference>
<dbReference type="Pfam" id="PF00931">
    <property type="entry name" value="NB-ARC"/>
    <property type="match status" value="1"/>
</dbReference>
<dbReference type="GO" id="GO:0043531">
    <property type="term" value="F:ADP binding"/>
    <property type="evidence" value="ECO:0007669"/>
    <property type="project" value="InterPro"/>
</dbReference>
<comment type="caution">
    <text evidence="14">The sequence shown here is derived from an EMBL/GenBank/DDBJ whole genome shotgun (WGS) entry which is preliminary data.</text>
</comment>
<dbReference type="Gene3D" id="3.80.10.10">
    <property type="entry name" value="Ribonuclease Inhibitor"/>
    <property type="match status" value="3"/>
</dbReference>